<evidence type="ECO:0000313" key="9">
    <source>
        <dbReference type="Proteomes" id="UP000692954"/>
    </source>
</evidence>
<protein>
    <recommendedName>
        <fullName evidence="7">Major facilitator superfamily (MFS) profile domain-containing protein</fullName>
    </recommendedName>
</protein>
<dbReference type="FunFam" id="1.20.1250.20:FF:000457">
    <property type="entry name" value="Uncharacterized protein"/>
    <property type="match status" value="1"/>
</dbReference>
<sequence>MNLYKENAKLSLDQLIEKRCGTGRYQILALSILVFIDLNDGCELILMSFIMPILKTEWQLTSLQIQILTSIFYMGMVLGSLLTGFIADRKGRLKCIYMSCIIQFFMANSFLLCTNFYHMIFARLGYGFVYGFSIPLTTTMISEITAPDVRGRFLIIINFFVSVGKIYAFLLAFLCLENFNKGNWRLMMMLSSTTSLIVGILAFIFLMESPRYLMASGQVVEGLNIIEDIIHKNKNNTGLISKIFKSVQPEISSDPFKGSKYGYISAKERIAIEKWVTKVFRSEQRGTLRELFNKNNKSTTIRLWIIWFCINFMYFGQLLILPFILGSKQKTFVDYLTTVLGEIPSIILSLLIVEIPFLGRKNTMTISFFCATIMHIWSYYASWPYFFARFFMKECWAMLYPYSTEIFHTSNRTLGFGSSAAVGRIGAAISPYILIPLFEQEAHLPFLAFAISSIISVVSTCTLPYDTVGKSLDFQNSDGEVESNKDDEIKEIMMVLIEKKNQN</sequence>
<dbReference type="Proteomes" id="UP000692954">
    <property type="component" value="Unassembled WGS sequence"/>
</dbReference>
<feature type="domain" description="Major facilitator superfamily (MFS) profile" evidence="7">
    <location>
        <begin position="29"/>
        <end position="468"/>
    </location>
</feature>
<evidence type="ECO:0000256" key="4">
    <source>
        <dbReference type="ARBA" id="ARBA00022989"/>
    </source>
</evidence>
<feature type="transmembrane region" description="Helical" evidence="6">
    <location>
        <begin position="95"/>
        <end position="118"/>
    </location>
</feature>
<dbReference type="OrthoDB" id="4139357at2759"/>
<keyword evidence="2" id="KW-0813">Transport</keyword>
<reference evidence="8" key="1">
    <citation type="submission" date="2021-01" db="EMBL/GenBank/DDBJ databases">
        <authorList>
            <consortium name="Genoscope - CEA"/>
            <person name="William W."/>
        </authorList>
    </citation>
    <scope>NUCLEOTIDE SEQUENCE</scope>
</reference>
<feature type="transmembrane region" description="Helical" evidence="6">
    <location>
        <begin position="365"/>
        <end position="383"/>
    </location>
</feature>
<dbReference type="AlphaFoldDB" id="A0A8S1LHT2"/>
<dbReference type="Pfam" id="PF07690">
    <property type="entry name" value="MFS_1"/>
    <property type="match status" value="1"/>
</dbReference>
<feature type="transmembrane region" description="Helical" evidence="6">
    <location>
        <begin position="332"/>
        <end position="353"/>
    </location>
</feature>
<evidence type="ECO:0000259" key="7">
    <source>
        <dbReference type="PROSITE" id="PS50850"/>
    </source>
</evidence>
<accession>A0A8S1LHT2</accession>
<name>A0A8S1LHT2_9CILI</name>
<feature type="transmembrane region" description="Helical" evidence="6">
    <location>
        <begin position="303"/>
        <end position="326"/>
    </location>
</feature>
<gene>
    <name evidence="8" type="ORF">PSON_ATCC_30995.1.T0210124</name>
</gene>
<comment type="subcellular location">
    <subcellularLocation>
        <location evidence="1">Membrane</location>
        <topology evidence="1">Multi-pass membrane protein</topology>
    </subcellularLocation>
</comment>
<feature type="transmembrane region" description="Helical" evidence="6">
    <location>
        <begin position="63"/>
        <end position="83"/>
    </location>
</feature>
<evidence type="ECO:0000256" key="2">
    <source>
        <dbReference type="ARBA" id="ARBA00022448"/>
    </source>
</evidence>
<evidence type="ECO:0000256" key="6">
    <source>
        <dbReference type="SAM" id="Phobius"/>
    </source>
</evidence>
<dbReference type="PANTHER" id="PTHR23511:SF5">
    <property type="entry name" value="MAJOR FACILITATOR-TYPE TRANSPORTER HXNZ-RELATED"/>
    <property type="match status" value="1"/>
</dbReference>
<dbReference type="EMBL" id="CAJJDN010000021">
    <property type="protein sequence ID" value="CAD8066091.1"/>
    <property type="molecule type" value="Genomic_DNA"/>
</dbReference>
<dbReference type="InterPro" id="IPR020846">
    <property type="entry name" value="MFS_dom"/>
</dbReference>
<proteinExistence type="predicted"/>
<dbReference type="InterPro" id="IPR011701">
    <property type="entry name" value="MFS"/>
</dbReference>
<organism evidence="8 9">
    <name type="scientific">Paramecium sonneborni</name>
    <dbReference type="NCBI Taxonomy" id="65129"/>
    <lineage>
        <taxon>Eukaryota</taxon>
        <taxon>Sar</taxon>
        <taxon>Alveolata</taxon>
        <taxon>Ciliophora</taxon>
        <taxon>Intramacronucleata</taxon>
        <taxon>Oligohymenophorea</taxon>
        <taxon>Peniculida</taxon>
        <taxon>Parameciidae</taxon>
        <taxon>Paramecium</taxon>
    </lineage>
</organism>
<feature type="transmembrane region" description="Helical" evidence="6">
    <location>
        <begin position="153"/>
        <end position="174"/>
    </location>
</feature>
<dbReference type="GO" id="GO:0016020">
    <property type="term" value="C:membrane"/>
    <property type="evidence" value="ECO:0007669"/>
    <property type="project" value="UniProtKB-SubCell"/>
</dbReference>
<keyword evidence="4 6" id="KW-1133">Transmembrane helix</keyword>
<feature type="transmembrane region" description="Helical" evidence="6">
    <location>
        <begin position="27"/>
        <end position="51"/>
    </location>
</feature>
<evidence type="ECO:0000256" key="5">
    <source>
        <dbReference type="ARBA" id="ARBA00023136"/>
    </source>
</evidence>
<evidence type="ECO:0000313" key="8">
    <source>
        <dbReference type="EMBL" id="CAD8066091.1"/>
    </source>
</evidence>
<keyword evidence="3 6" id="KW-0812">Transmembrane</keyword>
<comment type="caution">
    <text evidence="8">The sequence shown here is derived from an EMBL/GenBank/DDBJ whole genome shotgun (WGS) entry which is preliminary data.</text>
</comment>
<dbReference type="GO" id="GO:0022857">
    <property type="term" value="F:transmembrane transporter activity"/>
    <property type="evidence" value="ECO:0007669"/>
    <property type="project" value="InterPro"/>
</dbReference>
<keyword evidence="9" id="KW-1185">Reference proteome</keyword>
<dbReference type="PANTHER" id="PTHR23511">
    <property type="entry name" value="SYNAPTIC VESICLE GLYCOPROTEIN 2"/>
    <property type="match status" value="1"/>
</dbReference>
<dbReference type="PROSITE" id="PS50850">
    <property type="entry name" value="MFS"/>
    <property type="match status" value="1"/>
</dbReference>
<evidence type="ECO:0000256" key="1">
    <source>
        <dbReference type="ARBA" id="ARBA00004141"/>
    </source>
</evidence>
<evidence type="ECO:0000256" key="3">
    <source>
        <dbReference type="ARBA" id="ARBA00022692"/>
    </source>
</evidence>
<keyword evidence="5 6" id="KW-0472">Membrane</keyword>
<feature type="transmembrane region" description="Helical" evidence="6">
    <location>
        <begin position="186"/>
        <end position="206"/>
    </location>
</feature>
<feature type="transmembrane region" description="Helical" evidence="6">
    <location>
        <begin position="124"/>
        <end position="141"/>
    </location>
</feature>